<keyword evidence="6 8" id="KW-1133">Transmembrane helix</keyword>
<evidence type="ECO:0000256" key="6">
    <source>
        <dbReference type="ARBA" id="ARBA00022989"/>
    </source>
</evidence>
<dbReference type="InterPro" id="IPR006702">
    <property type="entry name" value="CASP_dom"/>
</dbReference>
<organism evidence="11 12">
    <name type="scientific">Klebsormidium nitens</name>
    <name type="common">Green alga</name>
    <name type="synonym">Ulothrix nitens</name>
    <dbReference type="NCBI Taxonomy" id="105231"/>
    <lineage>
        <taxon>Eukaryota</taxon>
        <taxon>Viridiplantae</taxon>
        <taxon>Streptophyta</taxon>
        <taxon>Klebsormidiophyceae</taxon>
        <taxon>Klebsormidiales</taxon>
        <taxon>Klebsormidiaceae</taxon>
        <taxon>Klebsormidium</taxon>
    </lineage>
</organism>
<keyword evidence="7 8" id="KW-0472">Membrane</keyword>
<comment type="subcellular location">
    <subcellularLocation>
        <location evidence="1 8">Cell membrane</location>
        <topology evidence="1 8">Multi-pass membrane protein</topology>
    </subcellularLocation>
</comment>
<dbReference type="GO" id="GO:0005886">
    <property type="term" value="C:plasma membrane"/>
    <property type="evidence" value="ECO:0007669"/>
    <property type="project" value="UniProtKB-SubCell"/>
</dbReference>
<feature type="domain" description="Casparian strip membrane protein" evidence="10">
    <location>
        <begin position="54"/>
        <end position="199"/>
    </location>
</feature>
<dbReference type="Pfam" id="PF04535">
    <property type="entry name" value="CASP_dom"/>
    <property type="match status" value="1"/>
</dbReference>
<evidence type="ECO:0000256" key="8">
    <source>
        <dbReference type="RuleBase" id="RU361233"/>
    </source>
</evidence>
<protein>
    <recommendedName>
        <fullName evidence="8">CASP-like protein</fullName>
    </recommendedName>
</protein>
<gene>
    <name evidence="11" type="ORF">KFL_001140100</name>
</gene>
<comment type="similarity">
    <text evidence="2 8">Belongs to the Casparian strip membrane proteins (CASP) family.</text>
</comment>
<feature type="transmembrane region" description="Helical" evidence="8">
    <location>
        <begin position="145"/>
        <end position="170"/>
    </location>
</feature>
<dbReference type="EMBL" id="DF237063">
    <property type="protein sequence ID" value="GAQ82522.1"/>
    <property type="molecule type" value="Genomic_DNA"/>
</dbReference>
<sequence length="217" mass="23605">MDHTNSSNHRPRPTGNKWGAGRPPPPPLSMQEGLPPAASSGYGRHLMLEDRPKSTAMLSLGIRSLQALCSLVSFSLMASSNQSYSYHTGFTKISVNLHYSDFPPFSFLVAAMVLTFVWSLGILLRDLFELCGWGRLQLARWRIWACFLTDTLLVLLSFGAGCAAAGVTTINGLLCDSQIQGQMCGLAKAAAGFAFCAWASLLPTFGFALICVFREYN</sequence>
<evidence type="ECO:0000256" key="4">
    <source>
        <dbReference type="ARBA" id="ARBA00022475"/>
    </source>
</evidence>
<name>A0A1Y1HXN4_KLENI</name>
<reference evidence="11 12" key="1">
    <citation type="journal article" date="2014" name="Nat. Commun.">
        <title>Klebsormidium flaccidum genome reveals primary factors for plant terrestrial adaptation.</title>
        <authorList>
            <person name="Hori K."/>
            <person name="Maruyama F."/>
            <person name="Fujisawa T."/>
            <person name="Togashi T."/>
            <person name="Yamamoto N."/>
            <person name="Seo M."/>
            <person name="Sato S."/>
            <person name="Yamada T."/>
            <person name="Mori H."/>
            <person name="Tajima N."/>
            <person name="Moriyama T."/>
            <person name="Ikeuchi M."/>
            <person name="Watanabe M."/>
            <person name="Wada H."/>
            <person name="Kobayashi K."/>
            <person name="Saito M."/>
            <person name="Masuda T."/>
            <person name="Sasaki-Sekimoto Y."/>
            <person name="Mashiguchi K."/>
            <person name="Awai K."/>
            <person name="Shimojima M."/>
            <person name="Masuda S."/>
            <person name="Iwai M."/>
            <person name="Nobusawa T."/>
            <person name="Narise T."/>
            <person name="Kondo S."/>
            <person name="Saito H."/>
            <person name="Sato R."/>
            <person name="Murakawa M."/>
            <person name="Ihara Y."/>
            <person name="Oshima-Yamada Y."/>
            <person name="Ohtaka K."/>
            <person name="Satoh M."/>
            <person name="Sonobe K."/>
            <person name="Ishii M."/>
            <person name="Ohtani R."/>
            <person name="Kanamori-Sato M."/>
            <person name="Honoki R."/>
            <person name="Miyazaki D."/>
            <person name="Mochizuki H."/>
            <person name="Umetsu J."/>
            <person name="Higashi K."/>
            <person name="Shibata D."/>
            <person name="Kamiya Y."/>
            <person name="Sato N."/>
            <person name="Nakamura Y."/>
            <person name="Tabata S."/>
            <person name="Ida S."/>
            <person name="Kurokawa K."/>
            <person name="Ohta H."/>
        </authorList>
    </citation>
    <scope>NUCLEOTIDE SEQUENCE [LARGE SCALE GENOMIC DNA]</scope>
    <source>
        <strain evidence="11 12">NIES-2285</strain>
    </source>
</reference>
<evidence type="ECO:0000256" key="2">
    <source>
        <dbReference type="ARBA" id="ARBA00007651"/>
    </source>
</evidence>
<dbReference type="Proteomes" id="UP000054558">
    <property type="component" value="Unassembled WGS sequence"/>
</dbReference>
<evidence type="ECO:0000259" key="10">
    <source>
        <dbReference type="Pfam" id="PF04535"/>
    </source>
</evidence>
<evidence type="ECO:0000256" key="9">
    <source>
        <dbReference type="SAM" id="MobiDB-lite"/>
    </source>
</evidence>
<feature type="region of interest" description="Disordered" evidence="9">
    <location>
        <begin position="1"/>
        <end position="39"/>
    </location>
</feature>
<comment type="subunit">
    <text evidence="3 8">Homodimer and heterodimers.</text>
</comment>
<evidence type="ECO:0000313" key="12">
    <source>
        <dbReference type="Proteomes" id="UP000054558"/>
    </source>
</evidence>
<feature type="transmembrane region" description="Helical" evidence="8">
    <location>
        <begin position="190"/>
        <end position="213"/>
    </location>
</feature>
<keyword evidence="5 8" id="KW-0812">Transmembrane</keyword>
<keyword evidence="12" id="KW-1185">Reference proteome</keyword>
<evidence type="ECO:0000256" key="3">
    <source>
        <dbReference type="ARBA" id="ARBA00011489"/>
    </source>
</evidence>
<dbReference type="AlphaFoldDB" id="A0A1Y1HXN4"/>
<feature type="transmembrane region" description="Helical" evidence="8">
    <location>
        <begin position="56"/>
        <end position="78"/>
    </location>
</feature>
<dbReference type="PANTHER" id="PTHR33573:SF50">
    <property type="entry name" value="CASP-LIKE PROTEIN 4A3"/>
    <property type="match status" value="1"/>
</dbReference>
<evidence type="ECO:0000313" key="11">
    <source>
        <dbReference type="EMBL" id="GAQ82522.1"/>
    </source>
</evidence>
<accession>A0A1Y1HXN4</accession>
<keyword evidence="4 8" id="KW-1003">Cell membrane</keyword>
<feature type="transmembrane region" description="Helical" evidence="8">
    <location>
        <begin position="105"/>
        <end position="124"/>
    </location>
</feature>
<evidence type="ECO:0000256" key="1">
    <source>
        <dbReference type="ARBA" id="ARBA00004651"/>
    </source>
</evidence>
<evidence type="ECO:0000256" key="5">
    <source>
        <dbReference type="ARBA" id="ARBA00022692"/>
    </source>
</evidence>
<proteinExistence type="inferred from homology"/>
<evidence type="ECO:0000256" key="7">
    <source>
        <dbReference type="ARBA" id="ARBA00023136"/>
    </source>
</evidence>
<dbReference type="PANTHER" id="PTHR33573">
    <property type="entry name" value="CASP-LIKE PROTEIN 4A4"/>
    <property type="match status" value="1"/>
</dbReference>